<dbReference type="SUPFAM" id="SSF47769">
    <property type="entry name" value="SAM/Pointed domain"/>
    <property type="match status" value="1"/>
</dbReference>
<dbReference type="GO" id="GO:0000166">
    <property type="term" value="F:nucleotide binding"/>
    <property type="evidence" value="ECO:0007669"/>
    <property type="project" value="UniProtKB-KW"/>
</dbReference>
<evidence type="ECO:0000256" key="7">
    <source>
        <dbReference type="ARBA" id="ARBA00022884"/>
    </source>
</evidence>
<dbReference type="PANTHER" id="PTHR12515:SF5">
    <property type="entry name" value="PROTEIN SMAUG"/>
    <property type="match status" value="1"/>
</dbReference>
<dbReference type="InterPro" id="IPR013761">
    <property type="entry name" value="SAM/pointed_sf"/>
</dbReference>
<keyword evidence="6" id="KW-0547">Nucleotide-binding</keyword>
<dbReference type="CDD" id="cd09556">
    <property type="entry name" value="SAM_VTS1_fungal"/>
    <property type="match status" value="1"/>
</dbReference>
<dbReference type="InterPro" id="IPR050897">
    <property type="entry name" value="SMAUG/VTS1_RNA-bind"/>
</dbReference>
<dbReference type="GO" id="GO:0000932">
    <property type="term" value="C:P-body"/>
    <property type="evidence" value="ECO:0007669"/>
    <property type="project" value="UniProtKB-SubCell"/>
</dbReference>
<feature type="region of interest" description="Disordered" evidence="13">
    <location>
        <begin position="398"/>
        <end position="513"/>
    </location>
</feature>
<dbReference type="EMBL" id="BLAL01000356">
    <property type="protein sequence ID" value="GET04422.1"/>
    <property type="molecule type" value="Genomic_DNA"/>
</dbReference>
<dbReference type="GO" id="GO:0003729">
    <property type="term" value="F:mRNA binding"/>
    <property type="evidence" value="ECO:0007669"/>
    <property type="project" value="InterPro"/>
</dbReference>
<dbReference type="PROSITE" id="PS50105">
    <property type="entry name" value="SAM_DOMAIN"/>
    <property type="match status" value="1"/>
</dbReference>
<dbReference type="Pfam" id="PF07647">
    <property type="entry name" value="SAM_2"/>
    <property type="match status" value="1"/>
</dbReference>
<keyword evidence="17" id="KW-1185">Reference proteome</keyword>
<protein>
    <recommendedName>
        <fullName evidence="10">RNA-binding protein VTS1</fullName>
    </recommendedName>
    <alternativeName>
        <fullName evidence="12">RNA-binding protein vts1</fullName>
    </alternativeName>
</protein>
<evidence type="ECO:0000256" key="8">
    <source>
        <dbReference type="ARBA" id="ARBA00022927"/>
    </source>
</evidence>
<dbReference type="GO" id="GO:0015031">
    <property type="term" value="P:protein transport"/>
    <property type="evidence" value="ECO:0007669"/>
    <property type="project" value="UniProtKB-KW"/>
</dbReference>
<accession>A0A2Z6QKD0</accession>
<evidence type="ECO:0000256" key="1">
    <source>
        <dbReference type="ARBA" id="ARBA00004201"/>
    </source>
</evidence>
<feature type="compositionally biased region" description="Polar residues" evidence="13">
    <location>
        <begin position="225"/>
        <end position="234"/>
    </location>
</feature>
<feature type="domain" description="SAM" evidence="14">
    <location>
        <begin position="522"/>
        <end position="580"/>
    </location>
</feature>
<keyword evidence="8" id="KW-0653">Protein transport</keyword>
<dbReference type="InterPro" id="IPR001660">
    <property type="entry name" value="SAM"/>
</dbReference>
<dbReference type="Proteomes" id="UP000247702">
    <property type="component" value="Unassembled WGS sequence"/>
</dbReference>
<dbReference type="Pfam" id="PF25479">
    <property type="entry name" value="Vts1"/>
    <property type="match status" value="1"/>
</dbReference>
<feature type="compositionally biased region" description="Polar residues" evidence="13">
    <location>
        <begin position="242"/>
        <end position="255"/>
    </location>
</feature>
<evidence type="ECO:0000256" key="10">
    <source>
        <dbReference type="ARBA" id="ARBA00024136"/>
    </source>
</evidence>
<feature type="region of interest" description="Disordered" evidence="13">
    <location>
        <begin position="1"/>
        <end position="57"/>
    </location>
</feature>
<evidence type="ECO:0000256" key="9">
    <source>
        <dbReference type="ARBA" id="ARBA00024046"/>
    </source>
</evidence>
<dbReference type="Proteomes" id="UP000615446">
    <property type="component" value="Unassembled WGS sequence"/>
</dbReference>
<proteinExistence type="inferred from homology"/>
<comment type="similarity">
    <text evidence="3">Belongs to the VTS1 family.</text>
</comment>
<comment type="subunit">
    <text evidence="9">Monomer. Binds to RNA.</text>
</comment>
<dbReference type="InterPro" id="IPR037635">
    <property type="entry name" value="VTS1_SAM"/>
</dbReference>
<evidence type="ECO:0000313" key="17">
    <source>
        <dbReference type="Proteomes" id="UP000247702"/>
    </source>
</evidence>
<dbReference type="FunFam" id="1.10.150.50:FF:000033">
    <property type="entry name" value="Protein vts1, variant"/>
    <property type="match status" value="1"/>
</dbReference>
<dbReference type="GO" id="GO:0005829">
    <property type="term" value="C:cytosol"/>
    <property type="evidence" value="ECO:0007669"/>
    <property type="project" value="UniProtKB-SubCell"/>
</dbReference>
<dbReference type="Gene3D" id="1.10.150.50">
    <property type="entry name" value="Transcription Factor, Ets-1"/>
    <property type="match status" value="1"/>
</dbReference>
<reference evidence="16" key="2">
    <citation type="submission" date="2019-10" db="EMBL/GenBank/DDBJ databases">
        <title>Conservation and host-specific expression of non-tandemly repeated heterogenous ribosome RNA gene in arbuscular mycorrhizal fungi.</title>
        <authorList>
            <person name="Maeda T."/>
            <person name="Kobayashi Y."/>
            <person name="Nakagawa T."/>
            <person name="Ezawa T."/>
            <person name="Yamaguchi K."/>
            <person name="Bino T."/>
            <person name="Nishimoto Y."/>
            <person name="Shigenobu S."/>
            <person name="Kawaguchi M."/>
        </authorList>
    </citation>
    <scope>NUCLEOTIDE SEQUENCE</scope>
    <source>
        <strain evidence="16">HR1</strain>
    </source>
</reference>
<organism evidence="15 17">
    <name type="scientific">Rhizophagus clarus</name>
    <dbReference type="NCBI Taxonomy" id="94130"/>
    <lineage>
        <taxon>Eukaryota</taxon>
        <taxon>Fungi</taxon>
        <taxon>Fungi incertae sedis</taxon>
        <taxon>Mucoromycota</taxon>
        <taxon>Glomeromycotina</taxon>
        <taxon>Glomeromycetes</taxon>
        <taxon>Glomerales</taxon>
        <taxon>Glomeraceae</taxon>
        <taxon>Rhizophagus</taxon>
    </lineage>
</organism>
<evidence type="ECO:0000259" key="14">
    <source>
        <dbReference type="PROSITE" id="PS50105"/>
    </source>
</evidence>
<dbReference type="SMART" id="SM00454">
    <property type="entry name" value="SAM"/>
    <property type="match status" value="1"/>
</dbReference>
<dbReference type="PANTHER" id="PTHR12515">
    <property type="entry name" value="STERILE ALPHA MOTIF DOMAIN CONTAINING PROTEIN 4-RELATED"/>
    <property type="match status" value="1"/>
</dbReference>
<dbReference type="AlphaFoldDB" id="A0A2Z6QKD0"/>
<evidence type="ECO:0000256" key="2">
    <source>
        <dbReference type="ARBA" id="ARBA00004514"/>
    </source>
</evidence>
<dbReference type="EMBL" id="BEXD01000198">
    <property type="protein sequence ID" value="GBB85201.1"/>
    <property type="molecule type" value="Genomic_DNA"/>
</dbReference>
<evidence type="ECO:0000256" key="5">
    <source>
        <dbReference type="ARBA" id="ARBA00022490"/>
    </source>
</evidence>
<evidence type="ECO:0000256" key="4">
    <source>
        <dbReference type="ARBA" id="ARBA00022448"/>
    </source>
</evidence>
<evidence type="ECO:0000313" key="16">
    <source>
        <dbReference type="EMBL" id="GET04422.1"/>
    </source>
</evidence>
<keyword evidence="5" id="KW-0963">Cytoplasm</keyword>
<evidence type="ECO:0000256" key="13">
    <source>
        <dbReference type="SAM" id="MobiDB-lite"/>
    </source>
</evidence>
<comment type="subcellular location">
    <subcellularLocation>
        <location evidence="1">Cytoplasm</location>
        <location evidence="1">P-body</location>
    </subcellularLocation>
    <subcellularLocation>
        <location evidence="2">Cytoplasm</location>
        <location evidence="2">Cytosol</location>
    </subcellularLocation>
</comment>
<evidence type="ECO:0000256" key="3">
    <source>
        <dbReference type="ARBA" id="ARBA00007325"/>
    </source>
</evidence>
<reference evidence="15 17" key="1">
    <citation type="submission" date="2017-11" db="EMBL/GenBank/DDBJ databases">
        <title>The genome of Rhizophagus clarus HR1 reveals common genetic basis of auxotrophy among arbuscular mycorrhizal fungi.</title>
        <authorList>
            <person name="Kobayashi Y."/>
        </authorList>
    </citation>
    <scope>NUCLEOTIDE SEQUENCE [LARGE SCALE GENOMIC DNA]</scope>
    <source>
        <strain evidence="15 17">HR1</strain>
    </source>
</reference>
<comment type="function">
    <text evidence="11">RNA-binding protein involved in post-transcriptional regulation through transcript degradation.</text>
</comment>
<evidence type="ECO:0000256" key="11">
    <source>
        <dbReference type="ARBA" id="ARBA00054767"/>
    </source>
</evidence>
<feature type="region of interest" description="Disordered" evidence="13">
    <location>
        <begin position="225"/>
        <end position="301"/>
    </location>
</feature>
<sequence length="586" mass="64080">MTTQRPVSEQFNLQSAKSGSNSQYRQSADLSHLNQQQTSHRSSRPTSEIFSANNHNTYQSPEAEAIDKWFEDLQHYEQTLEEMATASLDQNFKEELSAIEQWFRVLSEAERTAALYSLLQHSTQVQIRFFITVLQQMARSDPMGALLSPANPEKDLMQAQLAGAMAKAEVEAKLAGMSLKSPTSPTYPRRLYDRHSGVEFLSPEAAIYSDPAAALAQQRARLQANTGNRSTSLYPSRPKSMASETDQTVWAPTSASSNSNNNNNKDRTSNGRPKSADLSALPWTPAGFPLRSPRPGTGAFDGELSPLVGGSWASMVSTPVVPMFAENKNKQATDVELVNKKLNNWSISNSSGNRVVLESDVKKFRRNHGKNNNSGVPATVQEEKYNTANIVLSMYDADGNVRSPQHSPLPSPKAIGSRQGSRPTSPNPNPSGGLYPIHPGWGPPTNSGKGTHLTLPSVVPYDENGEVGGYHSDHSDASHNANSIKGHSGSSGGNSGNNNNSSGGGKNKKKQNDDTVDFNLLQDIPQWLRSLRLHKYTPVFEGMNYKEIIELDDTELEQKGVAALGARRKMLKEFEKVKKAMAEKGS</sequence>
<dbReference type="OrthoDB" id="2155283at2759"/>
<dbReference type="GO" id="GO:0000289">
    <property type="term" value="P:nuclear-transcribed mRNA poly(A) tail shortening"/>
    <property type="evidence" value="ECO:0007669"/>
    <property type="project" value="TreeGrafter"/>
</dbReference>
<name>A0A2Z6QKD0_9GLOM</name>
<keyword evidence="4" id="KW-0813">Transport</keyword>
<evidence type="ECO:0000313" key="15">
    <source>
        <dbReference type="EMBL" id="GBB85201.1"/>
    </source>
</evidence>
<dbReference type="InterPro" id="IPR057327">
    <property type="entry name" value="Vts1_dom"/>
</dbReference>
<evidence type="ECO:0000256" key="12">
    <source>
        <dbReference type="ARBA" id="ARBA00073291"/>
    </source>
</evidence>
<gene>
    <name evidence="16" type="ORF">RCL2_003072500</name>
    <name evidence="15" type="ORF">RclHR1_11760005</name>
</gene>
<evidence type="ECO:0000256" key="6">
    <source>
        <dbReference type="ARBA" id="ARBA00022741"/>
    </source>
</evidence>
<comment type="caution">
    <text evidence="15">The sequence shown here is derived from an EMBL/GenBank/DDBJ whole genome shotgun (WGS) entry which is preliminary data.</text>
</comment>
<keyword evidence="7" id="KW-0694">RNA-binding</keyword>